<dbReference type="Pfam" id="PF00188">
    <property type="entry name" value="CAP"/>
    <property type="match status" value="1"/>
</dbReference>
<feature type="domain" description="SCP" evidence="2">
    <location>
        <begin position="33"/>
        <end position="149"/>
    </location>
</feature>
<dbReference type="Gene3D" id="3.40.33.10">
    <property type="entry name" value="CAP"/>
    <property type="match status" value="1"/>
</dbReference>
<gene>
    <name evidence="3" type="ORF">PN36_18410</name>
</gene>
<dbReference type="InterPro" id="IPR014044">
    <property type="entry name" value="CAP_dom"/>
</dbReference>
<dbReference type="InterPro" id="IPR035940">
    <property type="entry name" value="CAP_sf"/>
</dbReference>
<reference evidence="3 4" key="1">
    <citation type="journal article" date="2016" name="Front. Microbiol.">
        <title>Single-Cell (Meta-)Genomics of a Dimorphic Candidatus Thiomargarita nelsonii Reveals Genomic Plasticity.</title>
        <authorList>
            <person name="Flood B.E."/>
            <person name="Fliss P."/>
            <person name="Jones D.S."/>
            <person name="Dick G.J."/>
            <person name="Jain S."/>
            <person name="Kaster A.K."/>
            <person name="Winkel M."/>
            <person name="Mussmann M."/>
            <person name="Bailey J."/>
        </authorList>
    </citation>
    <scope>NUCLEOTIDE SEQUENCE [LARGE SCALE GENOMIC DNA]</scope>
    <source>
        <strain evidence="3">Hydrate Ridge</strain>
    </source>
</reference>
<evidence type="ECO:0000313" key="3">
    <source>
        <dbReference type="EMBL" id="KHD05017.1"/>
    </source>
</evidence>
<feature type="signal peptide" evidence="1">
    <location>
        <begin position="1"/>
        <end position="19"/>
    </location>
</feature>
<keyword evidence="1" id="KW-0732">Signal</keyword>
<evidence type="ECO:0000313" key="4">
    <source>
        <dbReference type="Proteomes" id="UP000030428"/>
    </source>
</evidence>
<name>A0A0A6P3K8_9GAMM</name>
<dbReference type="EMBL" id="JSZA02000072">
    <property type="protein sequence ID" value="KHD05017.1"/>
    <property type="molecule type" value="Genomic_DNA"/>
</dbReference>
<protein>
    <recommendedName>
        <fullName evidence="2">SCP domain-containing protein</fullName>
    </recommendedName>
</protein>
<proteinExistence type="predicted"/>
<evidence type="ECO:0000259" key="2">
    <source>
        <dbReference type="Pfam" id="PF00188"/>
    </source>
</evidence>
<comment type="caution">
    <text evidence="3">The sequence shown here is derived from an EMBL/GenBank/DDBJ whole genome shotgun (WGS) entry which is preliminary data.</text>
</comment>
<dbReference type="Proteomes" id="UP000030428">
    <property type="component" value="Unassembled WGS sequence"/>
</dbReference>
<accession>A0A0A6P3K8</accession>
<keyword evidence="4" id="KW-1185">Reference proteome</keyword>
<organism evidence="3 4">
    <name type="scientific">Candidatus Thiomargarita nelsonii</name>
    <dbReference type="NCBI Taxonomy" id="1003181"/>
    <lineage>
        <taxon>Bacteria</taxon>
        <taxon>Pseudomonadati</taxon>
        <taxon>Pseudomonadota</taxon>
        <taxon>Gammaproteobacteria</taxon>
        <taxon>Thiotrichales</taxon>
        <taxon>Thiotrichaceae</taxon>
        <taxon>Thiomargarita</taxon>
    </lineage>
</organism>
<evidence type="ECO:0000256" key="1">
    <source>
        <dbReference type="SAM" id="SignalP"/>
    </source>
</evidence>
<dbReference type="SUPFAM" id="SSF55797">
    <property type="entry name" value="PR-1-like"/>
    <property type="match status" value="1"/>
</dbReference>
<dbReference type="AlphaFoldDB" id="A0A0A6P3K8"/>
<feature type="chain" id="PRO_5002030406" description="SCP domain-containing protein" evidence="1">
    <location>
        <begin position="20"/>
        <end position="516"/>
    </location>
</feature>
<sequence>MKLTITLLLSILTVGISHAGVFDSEDLNQAYTYLNQVRVRAGMTEFSQNPQLETAAFNHANYLADNFLTGHYESEDMPGFTGVRLKERTTFTGYHSLLVSENISYYNYGESSIDSINALMSGIYHRFTFLDFIKNEVGIGIASMSAHSAYVYNIGNSEYNALCQGSSFSGSGTIYFNVCEPNINIKGSDFENVAIMGNNPNIVLWPADGDNDVPPAFFEERPDPLPDYSVSGYPISIQFNPLNFTEAVNVTEFKLYQDNREIQKTRLLTESTDPNERFSALQYVLFPLERLEWDTAYRVEAKYSETETLKWHFKTKSLGVPLFTVQGKGEVIEISPNTSAFAVYVPPTSDLPDLGKINYSFYAGMTLDMTFEDSNTLRINNLSGNVGQEVFFSLSGGRNFVVKINSVDSCELATLSSDFKLHIPYLVYSPSPSENPLVFQADLALMGENLLFKVSDYSLKNKAENCESATLSSDFKLHIPNLVYRPSPAELPIVLWADFELFGEDLQFHVTKYGFK</sequence>
<dbReference type="CDD" id="cd05379">
    <property type="entry name" value="CAP_bacterial"/>
    <property type="match status" value="1"/>
</dbReference>